<dbReference type="PROSITE" id="PS00678">
    <property type="entry name" value="WD_REPEATS_1"/>
    <property type="match status" value="1"/>
</dbReference>
<evidence type="ECO:0000256" key="15">
    <source>
        <dbReference type="PROSITE-ProRule" id="PRU00221"/>
    </source>
</evidence>
<evidence type="ECO:0000256" key="12">
    <source>
        <dbReference type="ARBA" id="ARBA00054544"/>
    </source>
</evidence>
<dbReference type="PANTHER" id="PTHR46202:SF1">
    <property type="entry name" value="DNA EXCISION REPAIR PROTEIN ERCC-8"/>
    <property type="match status" value="1"/>
</dbReference>
<evidence type="ECO:0000256" key="9">
    <source>
        <dbReference type="ARBA" id="ARBA00022786"/>
    </source>
</evidence>
<dbReference type="GO" id="GO:0009416">
    <property type="term" value="P:response to light stimulus"/>
    <property type="evidence" value="ECO:0007669"/>
    <property type="project" value="UniProtKB-ARBA"/>
</dbReference>
<accession>A0ABD0KQ44</accession>
<evidence type="ECO:0000256" key="13">
    <source>
        <dbReference type="ARBA" id="ARBA00062934"/>
    </source>
</evidence>
<protein>
    <recommendedName>
        <fullName evidence="14">DNA excision repair protein ERCC-8</fullName>
    </recommendedName>
</protein>
<dbReference type="InterPro" id="IPR019775">
    <property type="entry name" value="WD40_repeat_CS"/>
</dbReference>
<dbReference type="FunFam" id="2.130.10.10:FF:000130">
    <property type="entry name" value="DNA excision repair protein ERCC-8"/>
    <property type="match status" value="1"/>
</dbReference>
<dbReference type="GO" id="GO:0016363">
    <property type="term" value="C:nuclear matrix"/>
    <property type="evidence" value="ECO:0007669"/>
    <property type="project" value="UniProtKB-SubCell"/>
</dbReference>
<evidence type="ECO:0000256" key="8">
    <source>
        <dbReference type="ARBA" id="ARBA00022763"/>
    </source>
</evidence>
<comment type="pathway">
    <text evidence="3">Protein modification; protein ubiquitination.</text>
</comment>
<keyword evidence="6 15" id="KW-0853">WD repeat</keyword>
<evidence type="ECO:0000256" key="10">
    <source>
        <dbReference type="ARBA" id="ARBA00023204"/>
    </source>
</evidence>
<keyword evidence="5" id="KW-0597">Phosphoprotein</keyword>
<dbReference type="EMBL" id="JACVVK020000143">
    <property type="protein sequence ID" value="KAK7489058.1"/>
    <property type="molecule type" value="Genomic_DNA"/>
</dbReference>
<feature type="region of interest" description="Disordered" evidence="16">
    <location>
        <begin position="365"/>
        <end position="405"/>
    </location>
</feature>
<evidence type="ECO:0000313" key="18">
    <source>
        <dbReference type="Proteomes" id="UP001519460"/>
    </source>
</evidence>
<evidence type="ECO:0000256" key="5">
    <source>
        <dbReference type="ARBA" id="ARBA00022553"/>
    </source>
</evidence>
<dbReference type="SUPFAM" id="SSF50978">
    <property type="entry name" value="WD40 repeat-like"/>
    <property type="match status" value="1"/>
</dbReference>
<evidence type="ECO:0000256" key="1">
    <source>
        <dbReference type="ARBA" id="ARBA00004109"/>
    </source>
</evidence>
<keyword evidence="11" id="KW-0539">Nucleus</keyword>
<dbReference type="PROSITE" id="PS50082">
    <property type="entry name" value="WD_REPEATS_2"/>
    <property type="match status" value="3"/>
</dbReference>
<keyword evidence="9" id="KW-0833">Ubl conjugation pathway</keyword>
<dbReference type="InterPro" id="IPR001680">
    <property type="entry name" value="WD40_rpt"/>
</dbReference>
<dbReference type="GO" id="GO:0006281">
    <property type="term" value="P:DNA repair"/>
    <property type="evidence" value="ECO:0007669"/>
    <property type="project" value="UniProtKB-KW"/>
</dbReference>
<dbReference type="InterPro" id="IPR042238">
    <property type="entry name" value="Rad28/ERCC8/Ckn1/ATCSA-1"/>
</dbReference>
<dbReference type="InterPro" id="IPR036322">
    <property type="entry name" value="WD40_repeat_dom_sf"/>
</dbReference>
<gene>
    <name evidence="17" type="ORF">BaRGS_00019719</name>
</gene>
<evidence type="ECO:0000256" key="6">
    <source>
        <dbReference type="ARBA" id="ARBA00022574"/>
    </source>
</evidence>
<keyword evidence="18" id="KW-1185">Reference proteome</keyword>
<comment type="subcellular location">
    <subcellularLocation>
        <location evidence="2">Chromosome</location>
    </subcellularLocation>
    <subcellularLocation>
        <location evidence="1">Nucleus matrix</location>
    </subcellularLocation>
</comment>
<dbReference type="AlphaFoldDB" id="A0ABD0KQ44"/>
<dbReference type="PANTHER" id="PTHR46202">
    <property type="entry name" value="DNA EXCISION REPAIR PROTEIN ERCC-8"/>
    <property type="match status" value="1"/>
</dbReference>
<dbReference type="Gene3D" id="2.130.10.10">
    <property type="entry name" value="YVTN repeat-like/Quinoprotein amine dehydrogenase"/>
    <property type="match status" value="1"/>
</dbReference>
<sequence length="405" mass="44970">MIRLLGERESGIIYPLIFQRAEVTRRNYCLELSKHKDVEGVHKGSINSVDLDVIENRYLLSGAADSSIVIHDTQPANGEAQQTYKHVCQVSHNSGSTKHSVETIQWYPIDTGMFTSSGADYQLKIWDTNRLKVADKYSFHGIVYSHHMSGISVKHCLIAVGCSRSTVKLVDMKAGSATHQLRGHDSSVFVVQWSSRDEFLLATCGADNRVLLWDIRSAKGSLVTLDQHNGESASHSKCAKTAHDGAVNGLRFTSDGLHLVTFGTDNQLRLWNAFTGKNMLVNYGYVYNTSRKAAQIALSCSGSPDVVFAPSDSNIEVVDLYGGNRITTLRGHYNSVNCCIHDCQTQYLYSGGSDRNILVWAPSSETEDYEEHLRDQSKESRGEKSFTQRTAATADTWSSDEEDNR</sequence>
<keyword evidence="10" id="KW-0234">DNA repair</keyword>
<dbReference type="SMART" id="SM00320">
    <property type="entry name" value="WD40"/>
    <property type="match status" value="5"/>
</dbReference>
<comment type="subunit">
    <text evidence="13">Part of the CSA complex (also named DCX(ERCC8) complex), a DCX E3 ubiquitin-protein ligase complex containing ERCC8, RBX1, DDB1 and CUL4A; the CSA complex interacts with RNA polymerase II; upon UV irradiation it interacts with the COP9 signalosome and preferentially with the hyperphosphorylated form of RNA polymerase II. Interacts with ERCC6/CSB (via CIM motif); promoting recruitment to lesion-stalled RNA polymerase II (Pol II). Interacts with KIAA1530/UVSSA. Interacts with a subunit of RNA polymerase II TFIIH.</text>
</comment>
<feature type="repeat" description="WD" evidence="15">
    <location>
        <begin position="329"/>
        <end position="360"/>
    </location>
</feature>
<feature type="compositionally biased region" description="Basic and acidic residues" evidence="16">
    <location>
        <begin position="371"/>
        <end position="386"/>
    </location>
</feature>
<feature type="compositionally biased region" description="Polar residues" evidence="16">
    <location>
        <begin position="387"/>
        <end position="397"/>
    </location>
</feature>
<keyword evidence="4" id="KW-0158">Chromosome</keyword>
<keyword evidence="8" id="KW-0227">DNA damage</keyword>
<organism evidence="17 18">
    <name type="scientific">Batillaria attramentaria</name>
    <dbReference type="NCBI Taxonomy" id="370345"/>
    <lineage>
        <taxon>Eukaryota</taxon>
        <taxon>Metazoa</taxon>
        <taxon>Spiralia</taxon>
        <taxon>Lophotrochozoa</taxon>
        <taxon>Mollusca</taxon>
        <taxon>Gastropoda</taxon>
        <taxon>Caenogastropoda</taxon>
        <taxon>Sorbeoconcha</taxon>
        <taxon>Cerithioidea</taxon>
        <taxon>Batillariidae</taxon>
        <taxon>Batillaria</taxon>
    </lineage>
</organism>
<name>A0ABD0KQ44_9CAEN</name>
<keyword evidence="7" id="KW-0677">Repeat</keyword>
<evidence type="ECO:0000256" key="4">
    <source>
        <dbReference type="ARBA" id="ARBA00022454"/>
    </source>
</evidence>
<evidence type="ECO:0000313" key="17">
    <source>
        <dbReference type="EMBL" id="KAK7489058.1"/>
    </source>
</evidence>
<dbReference type="Pfam" id="PF00400">
    <property type="entry name" value="WD40"/>
    <property type="match status" value="3"/>
</dbReference>
<evidence type="ECO:0000256" key="11">
    <source>
        <dbReference type="ARBA" id="ARBA00023242"/>
    </source>
</evidence>
<evidence type="ECO:0000256" key="2">
    <source>
        <dbReference type="ARBA" id="ARBA00004286"/>
    </source>
</evidence>
<evidence type="ECO:0000256" key="14">
    <source>
        <dbReference type="ARBA" id="ARBA00071995"/>
    </source>
</evidence>
<dbReference type="PROSITE" id="PS50294">
    <property type="entry name" value="WD_REPEATS_REGION"/>
    <property type="match status" value="2"/>
</dbReference>
<dbReference type="GO" id="GO:0005694">
    <property type="term" value="C:chromosome"/>
    <property type="evidence" value="ECO:0007669"/>
    <property type="project" value="UniProtKB-SubCell"/>
</dbReference>
<evidence type="ECO:0000256" key="7">
    <source>
        <dbReference type="ARBA" id="ARBA00022737"/>
    </source>
</evidence>
<feature type="repeat" description="WD" evidence="15">
    <location>
        <begin position="240"/>
        <end position="281"/>
    </location>
</feature>
<comment type="caution">
    <text evidence="17">The sequence shown here is derived from an EMBL/GenBank/DDBJ whole genome shotgun (WGS) entry which is preliminary data.</text>
</comment>
<evidence type="ECO:0000256" key="16">
    <source>
        <dbReference type="SAM" id="MobiDB-lite"/>
    </source>
</evidence>
<reference evidence="17 18" key="1">
    <citation type="journal article" date="2023" name="Sci. Data">
        <title>Genome assembly of the Korean intertidal mud-creeper Batillaria attramentaria.</title>
        <authorList>
            <person name="Patra A.K."/>
            <person name="Ho P.T."/>
            <person name="Jun S."/>
            <person name="Lee S.J."/>
            <person name="Kim Y."/>
            <person name="Won Y.J."/>
        </authorList>
    </citation>
    <scope>NUCLEOTIDE SEQUENCE [LARGE SCALE GENOMIC DNA]</scope>
    <source>
        <strain evidence="17">Wonlab-2016</strain>
    </source>
</reference>
<feature type="repeat" description="WD" evidence="15">
    <location>
        <begin position="181"/>
        <end position="223"/>
    </location>
</feature>
<evidence type="ECO:0000256" key="3">
    <source>
        <dbReference type="ARBA" id="ARBA00004906"/>
    </source>
</evidence>
<comment type="function">
    <text evidence="12">Substrate-recognition component of the CSA complex, a DCX (DDB1-CUL4-X-box) E3 ubiquitin-protein ligase complex, involved in transcription-coupled nucleotide excision repair (TC-NER), a process during which RNA polymerase II-blocking lesions are rapidly removed from the transcribed strand of active genes. Following recruitment to lesion-stalled RNA polymerase II (Pol II), the CSA complex mediates ubiquitination of Pol II subunit POLR2A/RPB1 at 'Lys-1268', a critical TC-NER checkpoint, governing RNA Pol II stability and initiating DNA damage excision by TFIIH recruitment. The CSA complex also promotes the ubiquitination and subsequent proteasomal degradation of ERCC6/CSB in a UV-dependent manner; ERCC6 degradation is essential for the recovery of RNA synthesis after transcription-coupled repair. Also plays a role in DNA double-strand breaks (DSSBs) repair by non-homologous end joining (NHEJ).</text>
</comment>
<dbReference type="Proteomes" id="UP001519460">
    <property type="component" value="Unassembled WGS sequence"/>
</dbReference>
<dbReference type="InterPro" id="IPR015943">
    <property type="entry name" value="WD40/YVTN_repeat-like_dom_sf"/>
</dbReference>
<proteinExistence type="predicted"/>